<dbReference type="Proteomes" id="UP000630097">
    <property type="component" value="Unassembled WGS sequence"/>
</dbReference>
<evidence type="ECO:0000313" key="2">
    <source>
        <dbReference type="Proteomes" id="UP000630097"/>
    </source>
</evidence>
<evidence type="ECO:0000313" key="1">
    <source>
        <dbReference type="EMBL" id="GIG78361.1"/>
    </source>
</evidence>
<proteinExistence type="predicted"/>
<sequence>MMAKKKGLNSNRRLNDRLWDDTGQEWARVPGDTYRVDPARAADLFADREVRIGYWRFGGPVNWADSPTDRGRQHQRWLESLKDANSLISVTEWSKQGGGCLLVIEESC</sequence>
<comment type="caution">
    <text evidence="1">The sequence shown here is derived from an EMBL/GenBank/DDBJ whole genome shotgun (WGS) entry which is preliminary data.</text>
</comment>
<name>A0A8J3PQ54_9ACTN</name>
<organism evidence="1 2">
    <name type="scientific">Planotetraspora kaengkrachanensis</name>
    <dbReference type="NCBI Taxonomy" id="575193"/>
    <lineage>
        <taxon>Bacteria</taxon>
        <taxon>Bacillati</taxon>
        <taxon>Actinomycetota</taxon>
        <taxon>Actinomycetes</taxon>
        <taxon>Streptosporangiales</taxon>
        <taxon>Streptosporangiaceae</taxon>
        <taxon>Planotetraspora</taxon>
    </lineage>
</organism>
<protein>
    <submittedName>
        <fullName evidence="1">Uncharacterized protein</fullName>
    </submittedName>
</protein>
<keyword evidence="2" id="KW-1185">Reference proteome</keyword>
<accession>A0A8J3PQ54</accession>
<dbReference type="RefSeq" id="WP_203881839.1">
    <property type="nucleotide sequence ID" value="NZ_BAABHH010000006.1"/>
</dbReference>
<dbReference type="AlphaFoldDB" id="A0A8J3PQ54"/>
<gene>
    <name evidence="1" type="ORF">Pka01_14880</name>
</gene>
<dbReference type="EMBL" id="BONV01000004">
    <property type="protein sequence ID" value="GIG78361.1"/>
    <property type="molecule type" value="Genomic_DNA"/>
</dbReference>
<reference evidence="1 2" key="1">
    <citation type="submission" date="2021-01" db="EMBL/GenBank/DDBJ databases">
        <title>Whole genome shotgun sequence of Planotetraspora kaengkrachanensis NBRC 104272.</title>
        <authorList>
            <person name="Komaki H."/>
            <person name="Tamura T."/>
        </authorList>
    </citation>
    <scope>NUCLEOTIDE SEQUENCE [LARGE SCALE GENOMIC DNA]</scope>
    <source>
        <strain evidence="1 2">NBRC 104272</strain>
    </source>
</reference>